<dbReference type="Gene3D" id="3.60.10.10">
    <property type="entry name" value="Endonuclease/exonuclease/phosphatase"/>
    <property type="match status" value="1"/>
</dbReference>
<dbReference type="InterPro" id="IPR036691">
    <property type="entry name" value="Endo/exonu/phosph_ase_sf"/>
</dbReference>
<dbReference type="AlphaFoldDB" id="A0A814EBL0"/>
<name>A0A814EBL0_9BILA</name>
<proteinExistence type="predicted"/>
<keyword evidence="2" id="KW-1185">Reference proteome</keyword>
<evidence type="ECO:0000313" key="1">
    <source>
        <dbReference type="EMBL" id="CAF0965600.1"/>
    </source>
</evidence>
<gene>
    <name evidence="1" type="ORF">OXX778_LOCUS14648</name>
</gene>
<dbReference type="SUPFAM" id="SSF56219">
    <property type="entry name" value="DNase I-like"/>
    <property type="match status" value="1"/>
</dbReference>
<sequence length="208" mass="24266">MDDTEDFEIEVIGDFNTDPIKTNHYYNVLLNFICKNELFMIDTSSSQYVDYSFKNLKRSFSSWFDHILVEKANQEIGNCHILVSAENKSDHNPISTTYRLDNRLAKANKQPKRFLNLEWNKLRSILKFQERVNDGIDKLDSLECELGNEKLEKQYQDDNKQFGYKPKSSCSHAIFALKQSVALIKNKNRRMYVAAINASNDFDKVKSD</sequence>
<organism evidence="1 2">
    <name type="scientific">Brachionus calyciflorus</name>
    <dbReference type="NCBI Taxonomy" id="104777"/>
    <lineage>
        <taxon>Eukaryota</taxon>
        <taxon>Metazoa</taxon>
        <taxon>Spiralia</taxon>
        <taxon>Gnathifera</taxon>
        <taxon>Rotifera</taxon>
        <taxon>Eurotatoria</taxon>
        <taxon>Monogononta</taxon>
        <taxon>Pseudotrocha</taxon>
        <taxon>Ploima</taxon>
        <taxon>Brachionidae</taxon>
        <taxon>Brachionus</taxon>
    </lineage>
</organism>
<dbReference type="OrthoDB" id="9802488at2759"/>
<comment type="caution">
    <text evidence="1">The sequence shown here is derived from an EMBL/GenBank/DDBJ whole genome shotgun (WGS) entry which is preliminary data.</text>
</comment>
<reference evidence="1" key="1">
    <citation type="submission" date="2021-02" db="EMBL/GenBank/DDBJ databases">
        <authorList>
            <person name="Nowell W R."/>
        </authorList>
    </citation>
    <scope>NUCLEOTIDE SEQUENCE</scope>
    <source>
        <strain evidence="1">Ploen Becks lab</strain>
    </source>
</reference>
<evidence type="ECO:0000313" key="2">
    <source>
        <dbReference type="Proteomes" id="UP000663879"/>
    </source>
</evidence>
<protein>
    <recommendedName>
        <fullName evidence="3">Endonuclease/exonuclease/phosphatase domain-containing protein</fullName>
    </recommendedName>
</protein>
<dbReference type="Proteomes" id="UP000663879">
    <property type="component" value="Unassembled WGS sequence"/>
</dbReference>
<accession>A0A814EBL0</accession>
<evidence type="ECO:0008006" key="3">
    <source>
        <dbReference type="Google" id="ProtNLM"/>
    </source>
</evidence>
<dbReference type="EMBL" id="CAJNOC010003057">
    <property type="protein sequence ID" value="CAF0965600.1"/>
    <property type="molecule type" value="Genomic_DNA"/>
</dbReference>